<reference evidence="1 2" key="2">
    <citation type="journal article" date="2015" name="Arch. Virol.">
        <title>Complete genome sequence analysis and identification of putative metallo-beta-lactamase and SpoIIIE homologs in Bacillus cereus group phage BCP8-2, a new member of the proposed Bastille-like group.</title>
        <authorList>
            <person name="Asare P.T."/>
            <person name="Bandara N."/>
            <person name="Jeong T.Y."/>
            <person name="Ryu S."/>
            <person name="Klumpp J."/>
            <person name="Kim K.P."/>
        </authorList>
    </citation>
    <scope>NUCLEOTIDE SEQUENCE [LARGE SCALE GENOMIC DNA]</scope>
    <source>
        <strain evidence="1">BCP8-2</strain>
    </source>
</reference>
<accession>A0A0E3D982</accession>
<sequence length="307" mass="35935">MNQYKRLKDFKTKEETDTYVRDTLQSEGLEMIGSYKNNSTPIKVKIGYGEYKGYIGTVKWNNFIQGKRPDFRSLLDEEKERLVTDSFEAEGYKVLSIPKPFQVRDKVDLMSPEGHEWSVSYDTFRKGVRCPLDSNKSWGERCIASILKQNGISFQSQKTIFHTDGSKQYMDFYIEYEGVKFNVEYHGRQHYKTDPNNRLFLPVEEQRAKDKKKEDYCNSNGIVYVEVPYTINKVSDVAKELKKYISVINTNKQYTVETFNLNKEMVEYYMNHSERDTAKKFGVCGSTVRKTAHKLGYKKTTKHKDGE</sequence>
<dbReference type="Gene3D" id="3.40.960.10">
    <property type="entry name" value="VSR Endonuclease"/>
    <property type="match status" value="1"/>
</dbReference>
<keyword evidence="2" id="KW-1185">Reference proteome</keyword>
<dbReference type="RefSeq" id="YP_009149567.1">
    <property type="nucleotide sequence ID" value="NC_027355.1"/>
</dbReference>
<reference evidence="2" key="1">
    <citation type="submission" date="2014-01" db="EMBL/GenBank/DDBJ databases">
        <title>Genomic and Proteomic Analysis of Broad Host Range Virulent Bacillus Group Phage BCP8-2 Leading To the Creation of New Genus within Myoviruses.</title>
        <authorList>
            <person name="Bandara N."/>
            <person name="Asare P.T."/>
            <person name="Kim K.P."/>
        </authorList>
    </citation>
    <scope>NUCLEOTIDE SEQUENCE [LARGE SCALE GENOMIC DNA]</scope>
</reference>
<evidence type="ECO:0000313" key="1">
    <source>
        <dbReference type="EMBL" id="AHJ87044.1"/>
    </source>
</evidence>
<dbReference type="EMBL" id="KJ081346">
    <property type="protein sequence ID" value="AHJ87044.1"/>
    <property type="molecule type" value="Genomic_DNA"/>
</dbReference>
<dbReference type="Proteomes" id="UP000033014">
    <property type="component" value="Segment"/>
</dbReference>
<organism evidence="1 2">
    <name type="scientific">Bacillus phage BCP8-2</name>
    <dbReference type="NCBI Taxonomy" id="1129192"/>
    <lineage>
        <taxon>Viruses</taxon>
        <taxon>Duplodnaviria</taxon>
        <taxon>Heunggongvirae</taxon>
        <taxon>Uroviricota</taxon>
        <taxon>Caudoviricetes</taxon>
        <taxon>Herelleviridae</taxon>
        <taxon>Bastillevirinae</taxon>
        <taxon>Caeruleovirus</taxon>
        <taxon>Caeruleovirus BCP82</taxon>
    </lineage>
</organism>
<protein>
    <submittedName>
        <fullName evidence="1">Uncharacterized protein</fullName>
    </submittedName>
</protein>
<gene>
    <name evidence="1" type="ORF">BCP8-2_006</name>
</gene>
<dbReference type="KEGG" id="vg:24723252"/>
<proteinExistence type="predicted"/>
<name>A0A0E3D982_9CAUD</name>
<evidence type="ECO:0000313" key="2">
    <source>
        <dbReference type="Proteomes" id="UP000033014"/>
    </source>
</evidence>
<dbReference type="GeneID" id="24723252"/>
<dbReference type="OrthoDB" id="14596at10239"/>